<evidence type="ECO:0000259" key="9">
    <source>
        <dbReference type="Pfam" id="PF03600"/>
    </source>
</evidence>
<dbReference type="InterPro" id="IPR051475">
    <property type="entry name" value="Diverse_Ion_Transporter"/>
</dbReference>
<dbReference type="STRING" id="1261640.BHK98_03460"/>
<feature type="transmembrane region" description="Helical" evidence="8">
    <location>
        <begin position="215"/>
        <end position="237"/>
    </location>
</feature>
<feature type="transmembrane region" description="Helical" evidence="8">
    <location>
        <begin position="90"/>
        <end position="108"/>
    </location>
</feature>
<keyword evidence="6 8" id="KW-1133">Transmembrane helix</keyword>
<feature type="transmembrane region" description="Helical" evidence="8">
    <location>
        <begin position="6"/>
        <end position="23"/>
    </location>
</feature>
<reference evidence="10 11" key="1">
    <citation type="journal article" date="2016" name="Appl. Environ. Microbiol.">
        <title>Function and Phylogeny of Bacterial Butyryl Coenzyme A:Acetate Transferases and Their Diversity in the Proximal Colon of Swine.</title>
        <authorList>
            <person name="Trachsel J."/>
            <person name="Bayles D.O."/>
            <person name="Looft T."/>
            <person name="Levine U.Y."/>
            <person name="Allen H.K."/>
        </authorList>
    </citation>
    <scope>NUCLEOTIDE SEQUENCE [LARGE SCALE GENOMIC DNA]</scope>
    <source>
        <strain evidence="10 11">68-3-10</strain>
    </source>
</reference>
<dbReference type="GO" id="GO:0015105">
    <property type="term" value="F:arsenite transmembrane transporter activity"/>
    <property type="evidence" value="ECO:0007669"/>
    <property type="project" value="InterPro"/>
</dbReference>
<sequence>MHQEIIAILIFVVVIGAIITEKVHRTAAALAGVVLLLLFGILDVNSAIGYVDFNTIGVLVGMMLFVAVIKHSGLFEYISIKAAKLSHGDPWKIMVAFIVITAICSAFLDNVTTVLLMGPMTITLAKMMKIDPVPILLGQILASNIGGTMTMIGDPPNIMIGSAAGLTFADFLENTGVACVIGLVAMIFAMKFLYKKHLNADAEAVQEIMELDEKKAIVDPLLMKEAIVMIVLIIIAFMVHDKFGIESCAVALTAAAIMMVIGKQDIEEVVMDVEWPTILFFFGLFIVVGGMVETGVIKQLATMIMDLSGGHPIVMMLILLWASAILSAILDNIPFVATLIPLIIAMGKQGMDITPLWWAISLGACLGGNGTQIGASANVVLCGIAGKNGYPISFNEYTKVGFPMMILTVFIAMIFLLVRFAIL</sequence>
<evidence type="ECO:0000256" key="4">
    <source>
        <dbReference type="ARBA" id="ARBA00022475"/>
    </source>
</evidence>
<evidence type="ECO:0000313" key="11">
    <source>
        <dbReference type="Proteomes" id="UP000187404"/>
    </source>
</evidence>
<evidence type="ECO:0000256" key="5">
    <source>
        <dbReference type="ARBA" id="ARBA00022692"/>
    </source>
</evidence>
<gene>
    <name evidence="10" type="ORF">BHK98_03460</name>
</gene>
<comment type="similarity">
    <text evidence="2">Belongs to the CitM (TC 2.A.11) transporter family.</text>
</comment>
<feature type="domain" description="Citrate transporter-like" evidence="9">
    <location>
        <begin position="17"/>
        <end position="363"/>
    </location>
</feature>
<evidence type="ECO:0000256" key="7">
    <source>
        <dbReference type="ARBA" id="ARBA00023136"/>
    </source>
</evidence>
<feature type="transmembrane region" description="Helical" evidence="8">
    <location>
        <begin position="312"/>
        <end position="344"/>
    </location>
</feature>
<proteinExistence type="inferred from homology"/>
<evidence type="ECO:0000256" key="1">
    <source>
        <dbReference type="ARBA" id="ARBA00004651"/>
    </source>
</evidence>
<dbReference type="RefSeq" id="WP_075712199.1">
    <property type="nucleotide sequence ID" value="NZ_MJIE01000001.1"/>
</dbReference>
<dbReference type="AlphaFoldDB" id="A0A1Q9JG35"/>
<dbReference type="EMBL" id="MJIE01000001">
    <property type="protein sequence ID" value="OLR55202.1"/>
    <property type="molecule type" value="Genomic_DNA"/>
</dbReference>
<comment type="caution">
    <text evidence="10">The sequence shown here is derived from an EMBL/GenBank/DDBJ whole genome shotgun (WGS) entry which is preliminary data.</text>
</comment>
<evidence type="ECO:0000256" key="8">
    <source>
        <dbReference type="SAM" id="Phobius"/>
    </source>
</evidence>
<dbReference type="GO" id="GO:0005886">
    <property type="term" value="C:plasma membrane"/>
    <property type="evidence" value="ECO:0007669"/>
    <property type="project" value="UniProtKB-SubCell"/>
</dbReference>
<dbReference type="PANTHER" id="PTHR43568">
    <property type="entry name" value="P PROTEIN"/>
    <property type="match status" value="1"/>
</dbReference>
<keyword evidence="4" id="KW-1003">Cell membrane</keyword>
<dbReference type="CDD" id="cd01116">
    <property type="entry name" value="P_permease"/>
    <property type="match status" value="1"/>
</dbReference>
<dbReference type="InterPro" id="IPR004680">
    <property type="entry name" value="Cit_transptr-like_dom"/>
</dbReference>
<dbReference type="OrthoDB" id="9765532at2"/>
<organism evidence="10 11">
    <name type="scientific">Hornefia porci</name>
    <dbReference type="NCBI Taxonomy" id="2652292"/>
    <lineage>
        <taxon>Bacteria</taxon>
        <taxon>Bacillati</taxon>
        <taxon>Bacillota</taxon>
        <taxon>Clostridia</taxon>
        <taxon>Peptostreptococcales</taxon>
        <taxon>Anaerovoracaceae</taxon>
        <taxon>Hornefia</taxon>
    </lineage>
</organism>
<evidence type="ECO:0000256" key="6">
    <source>
        <dbReference type="ARBA" id="ARBA00022989"/>
    </source>
</evidence>
<feature type="transmembrane region" description="Helical" evidence="8">
    <location>
        <begin position="56"/>
        <end position="78"/>
    </location>
</feature>
<comment type="subcellular location">
    <subcellularLocation>
        <location evidence="1">Cell membrane</location>
        <topology evidence="1">Multi-pass membrane protein</topology>
    </subcellularLocation>
</comment>
<dbReference type="PANTHER" id="PTHR43568:SF1">
    <property type="entry name" value="P PROTEIN"/>
    <property type="match status" value="1"/>
</dbReference>
<keyword evidence="5 8" id="KW-0812">Transmembrane</keyword>
<dbReference type="Proteomes" id="UP000187404">
    <property type="component" value="Unassembled WGS sequence"/>
</dbReference>
<feature type="transmembrane region" description="Helical" evidence="8">
    <location>
        <begin position="401"/>
        <end position="422"/>
    </location>
</feature>
<feature type="transmembrane region" description="Helical" evidence="8">
    <location>
        <begin position="175"/>
        <end position="194"/>
    </location>
</feature>
<name>A0A1Q9JG35_9FIRM</name>
<evidence type="ECO:0000256" key="3">
    <source>
        <dbReference type="ARBA" id="ARBA00022448"/>
    </source>
</evidence>
<keyword evidence="11" id="KW-1185">Reference proteome</keyword>
<accession>A0A1Q9JG35</accession>
<keyword evidence="3" id="KW-0813">Transport</keyword>
<feature type="transmembrane region" description="Helical" evidence="8">
    <location>
        <begin position="273"/>
        <end position="292"/>
    </location>
</feature>
<feature type="transmembrane region" description="Helical" evidence="8">
    <location>
        <begin position="30"/>
        <end position="50"/>
    </location>
</feature>
<dbReference type="Pfam" id="PF03600">
    <property type="entry name" value="CitMHS"/>
    <property type="match status" value="1"/>
</dbReference>
<feature type="transmembrane region" description="Helical" evidence="8">
    <location>
        <begin position="356"/>
        <end position="381"/>
    </location>
</feature>
<dbReference type="PRINTS" id="PR00758">
    <property type="entry name" value="ARSENICPUMP"/>
</dbReference>
<evidence type="ECO:0000313" key="10">
    <source>
        <dbReference type="EMBL" id="OLR55202.1"/>
    </source>
</evidence>
<evidence type="ECO:0000256" key="2">
    <source>
        <dbReference type="ARBA" id="ARBA00009843"/>
    </source>
</evidence>
<dbReference type="InterPro" id="IPR000802">
    <property type="entry name" value="Arsenical_pump_ArsB"/>
</dbReference>
<keyword evidence="7 8" id="KW-0472">Membrane</keyword>
<protein>
    <recommendedName>
        <fullName evidence="9">Citrate transporter-like domain-containing protein</fullName>
    </recommendedName>
</protein>
<feature type="transmembrane region" description="Helical" evidence="8">
    <location>
        <begin position="243"/>
        <end position="261"/>
    </location>
</feature>